<reference evidence="3" key="2">
    <citation type="submission" date="2025-08" db="UniProtKB">
        <authorList>
            <consortium name="RefSeq"/>
        </authorList>
    </citation>
    <scope>IDENTIFICATION</scope>
    <source>
        <tissue evidence="3">Leaf</tissue>
    </source>
</reference>
<accession>A0ABM0TKE0</accession>
<gene>
    <name evidence="3" type="primary">LOC104712481</name>
</gene>
<organism evidence="2 3">
    <name type="scientific">Camelina sativa</name>
    <name type="common">False flax</name>
    <name type="synonym">Myagrum sativum</name>
    <dbReference type="NCBI Taxonomy" id="90675"/>
    <lineage>
        <taxon>Eukaryota</taxon>
        <taxon>Viridiplantae</taxon>
        <taxon>Streptophyta</taxon>
        <taxon>Embryophyta</taxon>
        <taxon>Tracheophyta</taxon>
        <taxon>Spermatophyta</taxon>
        <taxon>Magnoliopsida</taxon>
        <taxon>eudicotyledons</taxon>
        <taxon>Gunneridae</taxon>
        <taxon>Pentapetalae</taxon>
        <taxon>rosids</taxon>
        <taxon>malvids</taxon>
        <taxon>Brassicales</taxon>
        <taxon>Brassicaceae</taxon>
        <taxon>Camelineae</taxon>
        <taxon>Camelina</taxon>
    </lineage>
</organism>
<proteinExistence type="predicted"/>
<reference evidence="2" key="1">
    <citation type="journal article" date="2014" name="Nat. Commun.">
        <title>The emerging biofuel crop Camelina sativa retains a highly undifferentiated hexaploid genome structure.</title>
        <authorList>
            <person name="Kagale S."/>
            <person name="Koh C."/>
            <person name="Nixon J."/>
            <person name="Bollina V."/>
            <person name="Clarke W.E."/>
            <person name="Tuteja R."/>
            <person name="Spillane C."/>
            <person name="Robinson S.J."/>
            <person name="Links M.G."/>
            <person name="Clarke C."/>
            <person name="Higgins E.E."/>
            <person name="Huebert T."/>
            <person name="Sharpe A.G."/>
            <person name="Parkin I.A."/>
        </authorList>
    </citation>
    <scope>NUCLEOTIDE SEQUENCE [LARGE SCALE GENOMIC DNA]</scope>
    <source>
        <strain evidence="2">cv. DH55</strain>
    </source>
</reference>
<evidence type="ECO:0000256" key="1">
    <source>
        <dbReference type="SAM" id="MobiDB-lite"/>
    </source>
</evidence>
<feature type="region of interest" description="Disordered" evidence="1">
    <location>
        <begin position="1"/>
        <end position="24"/>
    </location>
</feature>
<protein>
    <submittedName>
        <fullName evidence="3">Uncharacterized protein LOC104712481 isoform X2</fullName>
    </submittedName>
</protein>
<dbReference type="InterPro" id="IPR033485">
    <property type="entry name" value="EMSY-LIKE_plant"/>
</dbReference>
<sequence>MFLRNVSLSSDERETQKLTAPEQQQITGVDGQPLIIRIDKDNTVKIGDRVIPPAKIHDGKVIPPAKIQDEEAKLSSTSDGPPVPSWGQVSPHSLIGKSIGIRMPGEYEYIRFQIEHYDVETETHYLVSAFSKKDVQDPCNWVDIRHIPAEDIEWPKKHPKLPEWKRFPEPGETLLHETSTARKKKQLHEVSCKQLQQFFL</sequence>
<feature type="region of interest" description="Disordered" evidence="1">
    <location>
        <begin position="70"/>
        <end position="89"/>
    </location>
</feature>
<dbReference type="GeneID" id="104712481"/>
<name>A0ABM0TKE0_CAMSA</name>
<dbReference type="PANTHER" id="PTHR33432:SF15">
    <property type="entry name" value="EMSY N TERMINUS (ENT)_ PLANT TUDOR-LIKE DOMAINS-CONTAINING PROTEIN"/>
    <property type="match status" value="1"/>
</dbReference>
<evidence type="ECO:0000313" key="2">
    <source>
        <dbReference type="Proteomes" id="UP000694864"/>
    </source>
</evidence>
<evidence type="ECO:0000313" key="3">
    <source>
        <dbReference type="RefSeq" id="XP_010427691.1"/>
    </source>
</evidence>
<keyword evidence="2" id="KW-1185">Reference proteome</keyword>
<dbReference type="Proteomes" id="UP000694864">
    <property type="component" value="Chromosome 9"/>
</dbReference>
<dbReference type="PANTHER" id="PTHR33432">
    <property type="entry name" value="PROTEIN EMSY-LIKE 4"/>
    <property type="match status" value="1"/>
</dbReference>
<dbReference type="RefSeq" id="XP_010427691.1">
    <property type="nucleotide sequence ID" value="XM_010429389.2"/>
</dbReference>